<dbReference type="AlphaFoldDB" id="A0AAE0RRD6"/>
<dbReference type="Pfam" id="PF00651">
    <property type="entry name" value="BTB"/>
    <property type="match status" value="1"/>
</dbReference>
<protein>
    <recommendedName>
        <fullName evidence="2">BTB domain-containing protein</fullName>
    </recommendedName>
</protein>
<evidence type="ECO:0000256" key="1">
    <source>
        <dbReference type="SAM" id="MobiDB-lite"/>
    </source>
</evidence>
<dbReference type="Gene3D" id="1.25.40.420">
    <property type="match status" value="1"/>
</dbReference>
<feature type="compositionally biased region" description="Polar residues" evidence="1">
    <location>
        <begin position="349"/>
        <end position="360"/>
    </location>
</feature>
<feature type="region of interest" description="Disordered" evidence="1">
    <location>
        <begin position="1"/>
        <end position="37"/>
    </location>
</feature>
<dbReference type="SUPFAM" id="SSF54695">
    <property type="entry name" value="POZ domain"/>
    <property type="match status" value="1"/>
</dbReference>
<gene>
    <name evidence="3" type="ORF">CHS0354_020578</name>
</gene>
<sequence>MKRFSPSRTQYPDPSKPPDGEETDENRTEGSKKVKTNQSFESLFDNETLSDVIIKINNGQYMFNAHKMILGMKSDFLAAKLNELPPCEKDEKPVLCIEEPPECSEVFSRFLYFIYSGAVWLHRDYVIALQRLADKYAVRPLLQHCESYITQILNDTLCDCDNLQGFPMEVICDIQEGTFQSEEVRNLAFQVLCVHFRRLVQSDRWKQCNFNLVCNLLKNDTCQAEENVILTSATDWMKKNNLNDKSRIEDILINIRYPMLNRRVLYHLQKNGAFSNFPRVQELVNNAIKYHCFKDIPEAMDEFVGAQYQARIHIEPMTTTSNNNHPASPAMRYTNLDTTNARSQENMELLNGNESVSENTNVKDRKQYKNHDDTRATSGY</sequence>
<evidence type="ECO:0000259" key="2">
    <source>
        <dbReference type="PROSITE" id="PS50097"/>
    </source>
</evidence>
<feature type="region of interest" description="Disordered" evidence="1">
    <location>
        <begin position="349"/>
        <end position="380"/>
    </location>
</feature>
<reference evidence="3" key="1">
    <citation type="journal article" date="2021" name="Genome Biol. Evol.">
        <title>A High-Quality Reference Genome for a Parasitic Bivalve with Doubly Uniparental Inheritance (Bivalvia: Unionida).</title>
        <authorList>
            <person name="Smith C.H."/>
        </authorList>
    </citation>
    <scope>NUCLEOTIDE SEQUENCE</scope>
    <source>
        <strain evidence="3">CHS0354</strain>
    </source>
</reference>
<reference evidence="3" key="2">
    <citation type="journal article" date="2021" name="Genome Biol. Evol.">
        <title>Developing a high-quality reference genome for a parasitic bivalve with doubly uniparental inheritance (Bivalvia: Unionida).</title>
        <authorList>
            <person name="Smith C.H."/>
        </authorList>
    </citation>
    <scope>NUCLEOTIDE SEQUENCE</scope>
    <source>
        <strain evidence="3">CHS0354</strain>
        <tissue evidence="3">Mantle</tissue>
    </source>
</reference>
<dbReference type="Gene3D" id="3.30.710.10">
    <property type="entry name" value="Potassium Channel Kv1.1, Chain A"/>
    <property type="match status" value="1"/>
</dbReference>
<dbReference type="SMART" id="SM00225">
    <property type="entry name" value="BTB"/>
    <property type="match status" value="1"/>
</dbReference>
<feature type="non-terminal residue" evidence="3">
    <location>
        <position position="380"/>
    </location>
</feature>
<name>A0AAE0RRD6_9BIVA</name>
<reference evidence="3" key="3">
    <citation type="submission" date="2023-05" db="EMBL/GenBank/DDBJ databases">
        <authorList>
            <person name="Smith C.H."/>
        </authorList>
    </citation>
    <scope>NUCLEOTIDE SEQUENCE</scope>
    <source>
        <strain evidence="3">CHS0354</strain>
        <tissue evidence="3">Mantle</tissue>
    </source>
</reference>
<dbReference type="Proteomes" id="UP001195483">
    <property type="component" value="Unassembled WGS sequence"/>
</dbReference>
<proteinExistence type="predicted"/>
<dbReference type="Pfam" id="PF07707">
    <property type="entry name" value="BACK"/>
    <property type="match status" value="1"/>
</dbReference>
<dbReference type="PANTHER" id="PTHR24410:SF47">
    <property type="entry name" value="BTB DOMAIN-CONTAINING PROTEIN"/>
    <property type="match status" value="1"/>
</dbReference>
<dbReference type="InterPro" id="IPR051481">
    <property type="entry name" value="BTB-POZ/Galectin-3-binding"/>
</dbReference>
<feature type="compositionally biased region" description="Polar residues" evidence="1">
    <location>
        <begin position="1"/>
        <end position="12"/>
    </location>
</feature>
<evidence type="ECO:0000313" key="3">
    <source>
        <dbReference type="EMBL" id="KAK3578209.1"/>
    </source>
</evidence>
<comment type="caution">
    <text evidence="3">The sequence shown here is derived from an EMBL/GenBank/DDBJ whole genome shotgun (WGS) entry which is preliminary data.</text>
</comment>
<dbReference type="SMART" id="SM00875">
    <property type="entry name" value="BACK"/>
    <property type="match status" value="1"/>
</dbReference>
<feature type="compositionally biased region" description="Basic and acidic residues" evidence="1">
    <location>
        <begin position="361"/>
        <end position="380"/>
    </location>
</feature>
<dbReference type="PROSITE" id="PS50097">
    <property type="entry name" value="BTB"/>
    <property type="match status" value="1"/>
</dbReference>
<dbReference type="PANTHER" id="PTHR24410">
    <property type="entry name" value="HL07962P-RELATED"/>
    <property type="match status" value="1"/>
</dbReference>
<dbReference type="InterPro" id="IPR011705">
    <property type="entry name" value="BACK"/>
</dbReference>
<keyword evidence="4" id="KW-1185">Reference proteome</keyword>
<accession>A0AAE0RRD6</accession>
<dbReference type="InterPro" id="IPR011333">
    <property type="entry name" value="SKP1/BTB/POZ_sf"/>
</dbReference>
<dbReference type="EMBL" id="JAEAOA010001254">
    <property type="protein sequence ID" value="KAK3578209.1"/>
    <property type="molecule type" value="Genomic_DNA"/>
</dbReference>
<dbReference type="InterPro" id="IPR000210">
    <property type="entry name" value="BTB/POZ_dom"/>
</dbReference>
<evidence type="ECO:0000313" key="4">
    <source>
        <dbReference type="Proteomes" id="UP001195483"/>
    </source>
</evidence>
<feature type="domain" description="BTB" evidence="2">
    <location>
        <begin position="50"/>
        <end position="123"/>
    </location>
</feature>
<organism evidence="3 4">
    <name type="scientific">Potamilus streckersoni</name>
    <dbReference type="NCBI Taxonomy" id="2493646"/>
    <lineage>
        <taxon>Eukaryota</taxon>
        <taxon>Metazoa</taxon>
        <taxon>Spiralia</taxon>
        <taxon>Lophotrochozoa</taxon>
        <taxon>Mollusca</taxon>
        <taxon>Bivalvia</taxon>
        <taxon>Autobranchia</taxon>
        <taxon>Heteroconchia</taxon>
        <taxon>Palaeoheterodonta</taxon>
        <taxon>Unionida</taxon>
        <taxon>Unionoidea</taxon>
        <taxon>Unionidae</taxon>
        <taxon>Ambleminae</taxon>
        <taxon>Lampsilini</taxon>
        <taxon>Potamilus</taxon>
    </lineage>
</organism>